<accession>A0A8I1G4T4</accession>
<dbReference type="RefSeq" id="WP_023336531.1">
    <property type="nucleotide sequence ID" value="NZ_JAELXN010000039.1"/>
</dbReference>
<gene>
    <name evidence="1" type="ORF">JGT27_11750</name>
</gene>
<evidence type="ECO:0000313" key="1">
    <source>
        <dbReference type="EMBL" id="MBJ6596363.1"/>
    </source>
</evidence>
<protein>
    <submittedName>
        <fullName evidence="1">Uncharacterized protein</fullName>
    </submittedName>
</protein>
<comment type="caution">
    <text evidence="1">The sequence shown here is derived from an EMBL/GenBank/DDBJ whole genome shotgun (WGS) entry which is preliminary data.</text>
</comment>
<evidence type="ECO:0000313" key="2">
    <source>
        <dbReference type="Proteomes" id="UP000641429"/>
    </source>
</evidence>
<reference evidence="1" key="1">
    <citation type="submission" date="2020-12" db="EMBL/GenBank/DDBJ databases">
        <title>Molecular epidemiology of VIM- metallo-b-lactamase-producing Enterobacter cloacae complex isolated in France between 2015 and 2018.</title>
        <authorList>
            <person name="Emeraud C."/>
            <person name="Petit C."/>
            <person name="Bonnin R."/>
            <person name="Naas T."/>
            <person name="Dortet L."/>
        </authorList>
    </citation>
    <scope>NUCLEOTIDE SEQUENCE</scope>
    <source>
        <strain evidence="1">170C2</strain>
    </source>
</reference>
<dbReference type="EMBL" id="JAELXN010000039">
    <property type="protein sequence ID" value="MBJ6596363.1"/>
    <property type="molecule type" value="Genomic_DNA"/>
</dbReference>
<dbReference type="Proteomes" id="UP000641429">
    <property type="component" value="Unassembled WGS sequence"/>
</dbReference>
<proteinExistence type="predicted"/>
<sequence length="77" mass="8629">MHNVIFVPNAVTGHGEWVTPLTIEQADYDSLFCLSCKLKLGVHIDPLTGVRSFIHLPGSIHNVMKMKTCEHRSKSEI</sequence>
<organism evidence="1 2">
    <name type="scientific">Enterobacter asburiae</name>
    <dbReference type="NCBI Taxonomy" id="61645"/>
    <lineage>
        <taxon>Bacteria</taxon>
        <taxon>Pseudomonadati</taxon>
        <taxon>Pseudomonadota</taxon>
        <taxon>Gammaproteobacteria</taxon>
        <taxon>Enterobacterales</taxon>
        <taxon>Enterobacteriaceae</taxon>
        <taxon>Enterobacter</taxon>
        <taxon>Enterobacter cloacae complex</taxon>
    </lineage>
</organism>
<dbReference type="AlphaFoldDB" id="A0A8I1G4T4"/>
<name>A0A8I1G4T4_ENTAS</name>